<dbReference type="InterPro" id="IPR000674">
    <property type="entry name" value="Ald_Oxase/Xan_DH_a/b"/>
</dbReference>
<dbReference type="InterPro" id="IPR037165">
    <property type="entry name" value="AldOxase/xan_DH_Mopterin-bd_sf"/>
</dbReference>
<dbReference type="Gene3D" id="3.30.365.10">
    <property type="entry name" value="Aldehyde oxidase/xanthine dehydrogenase, molybdopterin binding domain"/>
    <property type="match status" value="4"/>
</dbReference>
<dbReference type="EMBL" id="UINC01009210">
    <property type="protein sequence ID" value="SVA41324.1"/>
    <property type="molecule type" value="Genomic_DNA"/>
</dbReference>
<dbReference type="PANTHER" id="PTHR11908:SF132">
    <property type="entry name" value="ALDEHYDE OXIDASE 1-RELATED"/>
    <property type="match status" value="1"/>
</dbReference>
<name>A0A381VM64_9ZZZZ</name>
<dbReference type="InterPro" id="IPR046867">
    <property type="entry name" value="AldOxase/xan_DH_MoCoBD2"/>
</dbReference>
<dbReference type="GO" id="GO:0005506">
    <property type="term" value="F:iron ion binding"/>
    <property type="evidence" value="ECO:0007669"/>
    <property type="project" value="InterPro"/>
</dbReference>
<proteinExistence type="predicted"/>
<dbReference type="InterPro" id="IPR016208">
    <property type="entry name" value="Ald_Oxase/xanthine_DH-like"/>
</dbReference>
<feature type="non-terminal residue" evidence="4">
    <location>
        <position position="1"/>
    </location>
</feature>
<dbReference type="SUPFAM" id="SSF54665">
    <property type="entry name" value="CO dehydrogenase molybdoprotein N-domain-like"/>
    <property type="match status" value="1"/>
</dbReference>
<reference evidence="4" key="1">
    <citation type="submission" date="2018-05" db="EMBL/GenBank/DDBJ databases">
        <authorList>
            <person name="Lanie J.A."/>
            <person name="Ng W.-L."/>
            <person name="Kazmierczak K.M."/>
            <person name="Andrzejewski T.M."/>
            <person name="Davidsen T.M."/>
            <person name="Wayne K.J."/>
            <person name="Tettelin H."/>
            <person name="Glass J.I."/>
            <person name="Rusch D."/>
            <person name="Podicherti R."/>
            <person name="Tsui H.-C.T."/>
            <person name="Winkler M.E."/>
        </authorList>
    </citation>
    <scope>NUCLEOTIDE SEQUENCE</scope>
</reference>
<dbReference type="SMART" id="SM01008">
    <property type="entry name" value="Ald_Xan_dh_C"/>
    <property type="match status" value="1"/>
</dbReference>
<dbReference type="Pfam" id="PF02738">
    <property type="entry name" value="MoCoBD_1"/>
    <property type="match status" value="1"/>
</dbReference>
<dbReference type="Gene3D" id="3.90.1170.50">
    <property type="entry name" value="Aldehyde oxidase/xanthine dehydrogenase, a/b hammerhead"/>
    <property type="match status" value="1"/>
</dbReference>
<dbReference type="Pfam" id="PF20256">
    <property type="entry name" value="MoCoBD_2"/>
    <property type="match status" value="1"/>
</dbReference>
<keyword evidence="1" id="KW-0500">Molybdenum</keyword>
<evidence type="ECO:0000313" key="4">
    <source>
        <dbReference type="EMBL" id="SVA41324.1"/>
    </source>
</evidence>
<gene>
    <name evidence="4" type="ORF">METZ01_LOCUS94178</name>
</gene>
<keyword evidence="2" id="KW-0560">Oxidoreductase</keyword>
<evidence type="ECO:0000256" key="2">
    <source>
        <dbReference type="ARBA" id="ARBA00023002"/>
    </source>
</evidence>
<dbReference type="Pfam" id="PF01315">
    <property type="entry name" value="Ald_Xan_dh_C"/>
    <property type="match status" value="1"/>
</dbReference>
<organism evidence="4">
    <name type="scientific">marine metagenome</name>
    <dbReference type="NCBI Taxonomy" id="408172"/>
    <lineage>
        <taxon>unclassified sequences</taxon>
        <taxon>metagenomes</taxon>
        <taxon>ecological metagenomes</taxon>
    </lineage>
</organism>
<dbReference type="AlphaFoldDB" id="A0A381VM64"/>
<dbReference type="InterPro" id="IPR008274">
    <property type="entry name" value="AldOxase/xan_DH_MoCoBD1"/>
</dbReference>
<evidence type="ECO:0000259" key="3">
    <source>
        <dbReference type="SMART" id="SM01008"/>
    </source>
</evidence>
<dbReference type="PANTHER" id="PTHR11908">
    <property type="entry name" value="XANTHINE DEHYDROGENASE"/>
    <property type="match status" value="1"/>
</dbReference>
<dbReference type="InterPro" id="IPR036856">
    <property type="entry name" value="Ald_Oxase/Xan_DH_a/b_sf"/>
</dbReference>
<dbReference type="SUPFAM" id="SSF56003">
    <property type="entry name" value="Molybdenum cofactor-binding domain"/>
    <property type="match status" value="1"/>
</dbReference>
<dbReference type="NCBIfam" id="TIGR03194">
    <property type="entry name" value="4hydrxCoA_A"/>
    <property type="match status" value="1"/>
</dbReference>
<feature type="domain" description="Aldehyde oxidase/xanthine dehydrogenase a/b hammerhead" evidence="3">
    <location>
        <begin position="16"/>
        <end position="122"/>
    </location>
</feature>
<dbReference type="GO" id="GO:0016491">
    <property type="term" value="F:oxidoreductase activity"/>
    <property type="evidence" value="ECO:0007669"/>
    <property type="project" value="UniProtKB-KW"/>
</dbReference>
<sequence>VIGTPTPLIDGIEKVTGRAQYTADLASAGALVGRIYRSPYSHAEIVNVDTSAAKALPGVIAVITGNDCDEPFGVLPIARSEFPLARDRVRYRGEPVAALAALDDATAEAALKLISMEVRMLPACYKIADARRPEAILIHEEKPGNLERDIHHEFGEVDQGFVEADIVREESYHCAEVTHVQMEPNVSVADYDPERDRLTLHTCTQVPYYVHMMVAKCLKLDEARIRVIKPFIGGGFGHRSEALNFEIIASLLARAAGGKVKLYLSREETFLTHRGRPETDIRLKLGMKKDGTITACSCEVMQAGGAHAGYGIVTILYSGALLNAIYDIPAVRYDGYRVYTNTPPCGAMRGHGTVDVRFAFECLLDAMAVDLGLDPICLRRTNQLTPPVRTINDLMVTSYGLPQCLDWVERESGWHERRGQLAPGRGLGIGCAHYVSGAAKPVNWTGEPHAVVNLKLDFDGAVTVLTGAADIGQGSTTVCAQVVSEVLGVDMGRLRVIANDSAITPKDNGSYSSRVTYMVGNAAIEAAEKLRGILIKAAARKLDVEPEDIEVEGEVYQTAHGQDVSLDFDEVTKEALTGSGTITVKGTYTVSREYQGGKYRGAGVGPSMGFSYAACVVEVVVDEDTGEINVDRVWVAHDCGFAINPLAVEGQVQGAVWMGLGQALSEETRYEAKSGLPLGANMLDYRVPSIAESPPIEVGIVESMDPNGPFGAKEASEGSLAAVLPALANAVFDAVRLRVNATPLTAERVLDAMIRKSRDDRRAAEKEVA</sequence>
<protein>
    <recommendedName>
        <fullName evidence="3">Aldehyde oxidase/xanthine dehydrogenase a/b hammerhead domain-containing protein</fullName>
    </recommendedName>
</protein>
<evidence type="ECO:0000256" key="1">
    <source>
        <dbReference type="ARBA" id="ARBA00022505"/>
    </source>
</evidence>
<accession>A0A381VM64</accession>
<dbReference type="InterPro" id="IPR017607">
    <property type="entry name" value="4hydrxbenzoyl-CoA_Rdtase_asu"/>
</dbReference>